<dbReference type="PhylomeDB" id="A0A060T210"/>
<sequence length="212" mass="23041">MKKVLVLISGSGTNLQAIIDAVQQGKLPDTVVTQVVSSSPSAYGLTRAKNADIATYVHDLHGTYYAGIPKEDKASRKTARETFNKDLAEYILRPENRPDLVVCAGWMLILSPVFLEPLQDAKVPIINLHPALPGAFAGINAIERAWKAGQAGEISKAGVMIHNVIAEVDEGEPLVVKELDLRKDESLEDYTERVHALEHEAIVEGTRIALGL</sequence>
<dbReference type="InterPro" id="IPR004607">
    <property type="entry name" value="GART"/>
</dbReference>
<dbReference type="EC" id="2.1.2.2" evidence="2"/>
<dbReference type="NCBIfam" id="TIGR00639">
    <property type="entry name" value="PurN"/>
    <property type="match status" value="1"/>
</dbReference>
<dbReference type="FunFam" id="3.40.50.170:FF:000009">
    <property type="entry name" value="Phosphoribosylglycinamide formyltransferase (Eurofung)"/>
    <property type="match status" value="1"/>
</dbReference>
<evidence type="ECO:0000256" key="9">
    <source>
        <dbReference type="ARBA" id="ARBA00047664"/>
    </source>
</evidence>
<dbReference type="GO" id="GO:0006189">
    <property type="term" value="P:'de novo' IMP biosynthetic process"/>
    <property type="evidence" value="ECO:0007669"/>
    <property type="project" value="InterPro"/>
</dbReference>
<dbReference type="InterPro" id="IPR036477">
    <property type="entry name" value="Formyl_transf_N_sf"/>
</dbReference>
<comment type="pathway">
    <text evidence="1">Purine metabolism; IMP biosynthesis via de novo pathway; N(2)-formyl-N(1)-(5-phospho-D-ribosyl)glycinamide from N(1)-(5-phospho-D-ribosyl)glycinamide (10-formyl THF route): step 1/1.</text>
</comment>
<keyword evidence="4" id="KW-0808">Transferase</keyword>
<evidence type="ECO:0000256" key="4">
    <source>
        <dbReference type="ARBA" id="ARBA00022679"/>
    </source>
</evidence>
<dbReference type="InterPro" id="IPR002376">
    <property type="entry name" value="Formyl_transf_N"/>
</dbReference>
<comment type="catalytic activity">
    <reaction evidence="9">
        <text>N(1)-(5-phospho-beta-D-ribosyl)glycinamide + (6R)-10-formyltetrahydrofolate = N(2)-formyl-N(1)-(5-phospho-beta-D-ribosyl)glycinamide + (6S)-5,6,7,8-tetrahydrofolate + H(+)</text>
        <dbReference type="Rhea" id="RHEA:15053"/>
        <dbReference type="ChEBI" id="CHEBI:15378"/>
        <dbReference type="ChEBI" id="CHEBI:57453"/>
        <dbReference type="ChEBI" id="CHEBI:143788"/>
        <dbReference type="ChEBI" id="CHEBI:147286"/>
        <dbReference type="ChEBI" id="CHEBI:195366"/>
        <dbReference type="EC" id="2.1.2.2"/>
    </reaction>
</comment>
<protein>
    <recommendedName>
        <fullName evidence="3">Phosphoribosylglycinamide formyltransferase</fullName>
        <ecNumber evidence="2">2.1.2.2</ecNumber>
    </recommendedName>
    <alternativeName>
        <fullName evidence="8">5'-phosphoribosylglycinamide transformylase</fullName>
    </alternativeName>
    <alternativeName>
        <fullName evidence="7">GAR transformylase</fullName>
    </alternativeName>
</protein>
<dbReference type="Gene3D" id="3.40.50.170">
    <property type="entry name" value="Formyl transferase, N-terminal domain"/>
    <property type="match status" value="1"/>
</dbReference>
<dbReference type="EMBL" id="HG937691">
    <property type="protein sequence ID" value="CDP33186.1"/>
    <property type="molecule type" value="Genomic_DNA"/>
</dbReference>
<evidence type="ECO:0000256" key="8">
    <source>
        <dbReference type="ARBA" id="ARBA00041682"/>
    </source>
</evidence>
<dbReference type="GO" id="GO:0004644">
    <property type="term" value="F:phosphoribosylglycinamide formyltransferase activity"/>
    <property type="evidence" value="ECO:0007669"/>
    <property type="project" value="UniProtKB-EC"/>
</dbReference>
<organism evidence="11">
    <name type="scientific">Blastobotrys adeninivorans</name>
    <name type="common">Yeast</name>
    <name type="synonym">Arxula adeninivorans</name>
    <dbReference type="NCBI Taxonomy" id="409370"/>
    <lineage>
        <taxon>Eukaryota</taxon>
        <taxon>Fungi</taxon>
        <taxon>Dikarya</taxon>
        <taxon>Ascomycota</taxon>
        <taxon>Saccharomycotina</taxon>
        <taxon>Dipodascomycetes</taxon>
        <taxon>Dipodascales</taxon>
        <taxon>Trichomonascaceae</taxon>
        <taxon>Blastobotrys</taxon>
    </lineage>
</organism>
<evidence type="ECO:0000256" key="3">
    <source>
        <dbReference type="ARBA" id="ARBA00022076"/>
    </source>
</evidence>
<reference evidence="11" key="1">
    <citation type="submission" date="2014-02" db="EMBL/GenBank/DDBJ databases">
        <authorList>
            <person name="Genoscope - CEA"/>
        </authorList>
    </citation>
    <scope>NUCLEOTIDE SEQUENCE</scope>
    <source>
        <strain evidence="11">LS3</strain>
    </source>
</reference>
<gene>
    <name evidence="11" type="ORF">GNLVRS02_ARAD1A03652g</name>
</gene>
<feature type="domain" description="Formyl transferase N-terminal" evidence="10">
    <location>
        <begin position="2"/>
        <end position="204"/>
    </location>
</feature>
<evidence type="ECO:0000256" key="7">
    <source>
        <dbReference type="ARBA" id="ARBA00041324"/>
    </source>
</evidence>
<dbReference type="PANTHER" id="PTHR43369:SF2">
    <property type="entry name" value="PHOSPHORIBOSYLGLYCINAMIDE FORMYLTRANSFERASE"/>
    <property type="match status" value="1"/>
</dbReference>
<evidence type="ECO:0000256" key="6">
    <source>
        <dbReference type="ARBA" id="ARBA00038440"/>
    </source>
</evidence>
<dbReference type="SUPFAM" id="SSF53328">
    <property type="entry name" value="Formyltransferase"/>
    <property type="match status" value="1"/>
</dbReference>
<accession>A0A060T210</accession>
<name>A0A060T210_BLAAD</name>
<dbReference type="GO" id="GO:0005737">
    <property type="term" value="C:cytoplasm"/>
    <property type="evidence" value="ECO:0007669"/>
    <property type="project" value="TreeGrafter"/>
</dbReference>
<dbReference type="Pfam" id="PF00551">
    <property type="entry name" value="Formyl_trans_N"/>
    <property type="match status" value="1"/>
</dbReference>
<evidence type="ECO:0000256" key="5">
    <source>
        <dbReference type="ARBA" id="ARBA00022755"/>
    </source>
</evidence>
<dbReference type="AlphaFoldDB" id="A0A060T210"/>
<evidence type="ECO:0000256" key="1">
    <source>
        <dbReference type="ARBA" id="ARBA00005054"/>
    </source>
</evidence>
<evidence type="ECO:0000256" key="2">
    <source>
        <dbReference type="ARBA" id="ARBA00012254"/>
    </source>
</evidence>
<comment type="similarity">
    <text evidence="6">Belongs to the GART family.</text>
</comment>
<keyword evidence="5" id="KW-0658">Purine biosynthesis</keyword>
<proteinExistence type="inferred from homology"/>
<reference evidence="11" key="2">
    <citation type="submission" date="2014-06" db="EMBL/GenBank/DDBJ databases">
        <title>The complete genome of Blastobotrys (Arxula) adeninivorans LS3 - a yeast of biotechnological interest.</title>
        <authorList>
            <person name="Kunze G."/>
            <person name="Gaillardin C."/>
            <person name="Czernicka M."/>
            <person name="Durrens P."/>
            <person name="Martin T."/>
            <person name="Boer E."/>
            <person name="Gabaldon T."/>
            <person name="Cruz J."/>
            <person name="Talla E."/>
            <person name="Marck C."/>
            <person name="Goffeau A."/>
            <person name="Barbe V."/>
            <person name="Baret P."/>
            <person name="Baronian K."/>
            <person name="Beier S."/>
            <person name="Bleykasten C."/>
            <person name="Bode R."/>
            <person name="Casaregola S."/>
            <person name="Despons L."/>
            <person name="Fairhead C."/>
            <person name="Giersberg M."/>
            <person name="Gierski P."/>
            <person name="Hahnel U."/>
            <person name="Hartmann A."/>
            <person name="Jankowska D."/>
            <person name="Jubin C."/>
            <person name="Jung P."/>
            <person name="Lafontaine I."/>
            <person name="Leh-Louis V."/>
            <person name="Lemaire M."/>
            <person name="Marcet-Houben M."/>
            <person name="Mascher M."/>
            <person name="Morel G."/>
            <person name="Richard G.-F."/>
            <person name="Riechen J."/>
            <person name="Sacerdot C."/>
            <person name="Sarkar A."/>
            <person name="Savel G."/>
            <person name="Schacherer J."/>
            <person name="Sherman D."/>
            <person name="Straub M.-L."/>
            <person name="Stein N."/>
            <person name="Thierry A."/>
            <person name="Trautwein-Schult A."/>
            <person name="Westhof E."/>
            <person name="Worch S."/>
            <person name="Dujon B."/>
            <person name="Souciet J.-L."/>
            <person name="Wincker P."/>
            <person name="Scholz U."/>
            <person name="Neuveglise N."/>
        </authorList>
    </citation>
    <scope>NUCLEOTIDE SEQUENCE</scope>
    <source>
        <strain evidence="11">LS3</strain>
    </source>
</reference>
<evidence type="ECO:0000259" key="10">
    <source>
        <dbReference type="Pfam" id="PF00551"/>
    </source>
</evidence>
<evidence type="ECO:0000313" key="11">
    <source>
        <dbReference type="EMBL" id="CDP33186.1"/>
    </source>
</evidence>
<dbReference type="PANTHER" id="PTHR43369">
    <property type="entry name" value="PHOSPHORIBOSYLGLYCINAMIDE FORMYLTRANSFERASE"/>
    <property type="match status" value="1"/>
</dbReference>